<proteinExistence type="predicted"/>
<evidence type="ECO:0000256" key="1">
    <source>
        <dbReference type="SAM" id="Coils"/>
    </source>
</evidence>
<reference evidence="4" key="1">
    <citation type="submission" date="2017-08" db="EMBL/GenBank/DDBJ databases">
        <authorList>
            <person name="Polle J.E."/>
            <person name="Barry K."/>
            <person name="Cushman J."/>
            <person name="Schmutz J."/>
            <person name="Tran D."/>
            <person name="Hathwaick L.T."/>
            <person name="Yim W.C."/>
            <person name="Jenkins J."/>
            <person name="Mckie-Krisberg Z.M."/>
            <person name="Prochnik S."/>
            <person name="Lindquist E."/>
            <person name="Dockter R.B."/>
            <person name="Adam C."/>
            <person name="Molina H."/>
            <person name="Bunkerborg J."/>
            <person name="Jin E."/>
            <person name="Buchheim M."/>
            <person name="Magnuson J."/>
        </authorList>
    </citation>
    <scope>NUCLEOTIDE SEQUENCE</scope>
    <source>
        <strain evidence="4">CCAP 19/18</strain>
    </source>
</reference>
<evidence type="ECO:0000313" key="5">
    <source>
        <dbReference type="Proteomes" id="UP000815325"/>
    </source>
</evidence>
<evidence type="ECO:0000256" key="2">
    <source>
        <dbReference type="SAM" id="MobiDB-lite"/>
    </source>
</evidence>
<dbReference type="InterPro" id="IPR058935">
    <property type="entry name" value="At4g15545-like_C"/>
</dbReference>
<gene>
    <name evidence="4" type="ORF">DUNSADRAFT_14548</name>
</gene>
<evidence type="ECO:0000259" key="3">
    <source>
        <dbReference type="Pfam" id="PF25972"/>
    </source>
</evidence>
<dbReference type="PANTHER" id="PTHR47383:SF8">
    <property type="entry name" value="OS01G0768300 PROTEIN"/>
    <property type="match status" value="1"/>
</dbReference>
<comment type="caution">
    <text evidence="4">The sequence shown here is derived from an EMBL/GenBank/DDBJ whole genome shotgun (WGS) entry which is preliminary data.</text>
</comment>
<feature type="domain" description="At4g15545-like C-terminal" evidence="3">
    <location>
        <begin position="225"/>
        <end position="290"/>
    </location>
</feature>
<keyword evidence="1" id="KW-0175">Coiled coil</keyword>
<accession>A0ABQ7G7A5</accession>
<protein>
    <recommendedName>
        <fullName evidence="3">At4g15545-like C-terminal domain-containing protein</fullName>
    </recommendedName>
</protein>
<evidence type="ECO:0000313" key="4">
    <source>
        <dbReference type="EMBL" id="KAF5830451.1"/>
    </source>
</evidence>
<name>A0ABQ7G7A5_DUNSA</name>
<organism evidence="4 5">
    <name type="scientific">Dunaliella salina</name>
    <name type="common">Green alga</name>
    <name type="synonym">Protococcus salinus</name>
    <dbReference type="NCBI Taxonomy" id="3046"/>
    <lineage>
        <taxon>Eukaryota</taxon>
        <taxon>Viridiplantae</taxon>
        <taxon>Chlorophyta</taxon>
        <taxon>core chlorophytes</taxon>
        <taxon>Chlorophyceae</taxon>
        <taxon>CS clade</taxon>
        <taxon>Chlamydomonadales</taxon>
        <taxon>Dunaliellaceae</taxon>
        <taxon>Dunaliella</taxon>
    </lineage>
</organism>
<dbReference type="Proteomes" id="UP000815325">
    <property type="component" value="Unassembled WGS sequence"/>
</dbReference>
<feature type="region of interest" description="Disordered" evidence="2">
    <location>
        <begin position="183"/>
        <end position="223"/>
    </location>
</feature>
<dbReference type="Pfam" id="PF25972">
    <property type="entry name" value="At4g15545_C"/>
    <property type="match status" value="1"/>
</dbReference>
<dbReference type="InterPro" id="IPR058936">
    <property type="entry name" value="At4g15545-like"/>
</dbReference>
<dbReference type="EMBL" id="MU070041">
    <property type="protein sequence ID" value="KAF5830451.1"/>
    <property type="molecule type" value="Genomic_DNA"/>
</dbReference>
<feature type="compositionally biased region" description="Low complexity" evidence="2">
    <location>
        <begin position="183"/>
        <end position="194"/>
    </location>
</feature>
<keyword evidence="5" id="KW-1185">Reference proteome</keyword>
<dbReference type="PANTHER" id="PTHR47383">
    <property type="entry name" value="OS03G0659800 PROTEIN"/>
    <property type="match status" value="1"/>
</dbReference>
<sequence length="294" mass="32212">MFSMANNSEASLPAEVMGVLPESPIGMIELANKITAFAYAQKVATIEAEAQQLREAVISKQNSIKSLERRVSMLELEVQELAAKNKQGLDEQHRLQAEKMALIDTVKKFNREVAKLESFKKSLLQHLQEDDEQTPTLDRGFAAVDMSSDRLVADVLQSASKPGGAVAAGARASNMPAFLSHGGVSSPGYPSSSGRATSPGRFSPSPTQQPQTTPGMAPAGPPDVKIDGKEFFRRARERLSYEQFSFFLQNIKELNAGRQTRDETLQRAADIFGVQHNDLYVLFEGLLSKHISTF</sequence>
<feature type="coiled-coil region" evidence="1">
    <location>
        <begin position="50"/>
        <end position="84"/>
    </location>
</feature>